<evidence type="ECO:0000313" key="9">
    <source>
        <dbReference type="Proteomes" id="UP000663828"/>
    </source>
</evidence>
<feature type="domain" description="TIR" evidence="7">
    <location>
        <begin position="937"/>
        <end position="1056"/>
    </location>
</feature>
<evidence type="ECO:0000256" key="6">
    <source>
        <dbReference type="RuleBase" id="RU361228"/>
    </source>
</evidence>
<evidence type="ECO:0000259" key="7">
    <source>
        <dbReference type="Pfam" id="PF13676"/>
    </source>
</evidence>
<keyword evidence="6" id="KW-0520">NAD</keyword>
<evidence type="ECO:0000256" key="2">
    <source>
        <dbReference type="ARBA" id="ARBA00022676"/>
    </source>
</evidence>
<keyword evidence="3 6" id="KW-0808">Transferase</keyword>
<dbReference type="SUPFAM" id="SSF52200">
    <property type="entry name" value="Toll/Interleukin receptor TIR domain"/>
    <property type="match status" value="1"/>
</dbReference>
<reference evidence="8" key="1">
    <citation type="submission" date="2021-02" db="EMBL/GenBank/DDBJ databases">
        <authorList>
            <person name="Nowell W R."/>
        </authorList>
    </citation>
    <scope>NUCLEOTIDE SEQUENCE</scope>
</reference>
<comment type="caution">
    <text evidence="8">The sequence shown here is derived from an EMBL/GenBank/DDBJ whole genome shotgun (WGS) entry which is preliminary data.</text>
</comment>
<organism evidence="8 9">
    <name type="scientific">Adineta ricciae</name>
    <name type="common">Rotifer</name>
    <dbReference type="NCBI Taxonomy" id="249248"/>
    <lineage>
        <taxon>Eukaryota</taxon>
        <taxon>Metazoa</taxon>
        <taxon>Spiralia</taxon>
        <taxon>Gnathifera</taxon>
        <taxon>Rotifera</taxon>
        <taxon>Eurotatoria</taxon>
        <taxon>Bdelloidea</taxon>
        <taxon>Adinetida</taxon>
        <taxon>Adinetidae</taxon>
        <taxon>Adineta</taxon>
    </lineage>
</organism>
<sequence length="1196" mass="135280">MAYSQFLMPTHWSQNAVQCWEVFWGSSSQPLPIQVRYIPCKGNSTVTETYQRNQPQIVPMNNNTIYNGSYQLLNTNRLIGETQTAMHKSKDKNVRMERFMGAPIISKSSSTDYFDCASPFFIQIKKYLNLEPDGLPSTTPAMIPVVIEKAALGILEEGKQLGKERKARKIASILRQMKDSRMEEIWKECVYLYTSTNFLYRSLNSAMKLVLEKDEKIWKSSVSRLGPFCLLLLDNPFRKERTRNKTMYRGANMDAAQITQYEKMAKDKTLCKTFQAYTSCTRIRSKAKALGNTLFTMELINDCTMDLSPYSKYPEEEEELIMPGVCFQVKSVTFDQKKNRHLITLKLQQKVLTNDIKTNLPIEKPTTETSPSVSLKTTINGNMVTGLSAKMSTPPAAAAPPPPPSIAKKHIFLAYAEDDESDAAMVEKVKNYFMQRRFRVYHPRNNEDVNTQIANGIEKAAVVLVFPSLSFEMSKSGSKLLNYADQNKTPILSVKIDEDYLPLNWLGAILAPTKSCSNNFDEIMQSLASLKIKTSDLVLERGEKNEPQVVEEILFQGGTESGNLKASFYQSGKEFPMKFKFLGLKNGKVVGQGNDKDGDFTLAGEYKIADRLGTIEMQKQHVGKQPVKYQGKVSFQELNCNIEGQWKTREASDKFSMNLTLPRPYTGSGEVMPPPKISRKKGTKVLISYCPCQFEFAQKVTKGLIAKGIPAVCPPMKVHEMIKIATQKARVVVPLMSQAYEASNTAKYVLSYVDEAGIPIVPVKVQHPYTQSGWLGVICAGALWTQMTDANEFDKKLDELIAQLQPYTTDCDDQEEQDDILVDDEYAEGYYLELGKEIPMEFDMFSLINGYIAGEGEDDIGSFVISGEYYDSPVTKELKFEFKKHYIDNYDVYYSGIITEEDSILSFDGEWNRDNISDVFHLDARRFEPSQSQRSHVMLSYQWDSQKFVKKIADRLKEKNIPIWFDIGGDMKGNINAAMANGVQEAAVIVSFDTVAYSKSVNCKKELTFAKLLEKNILPVLLEDEKGFENTWLGNAIKSLDKINMKNESDFDSSFNVLLQRIEQALEQEEHEDESKAITRFEGGVVQGKYYGNGQVFDLKFDFFSLIDGSVLGQGGEDEDAFTLAGNYDNEGNISFKEQYVEKHLIEYKGKLICDEFGGFKIEGIWKAHYGTGKFHLESINDYNDGDDDDDASKSK</sequence>
<comment type="catalytic activity">
    <reaction evidence="5 6">
        <text>L-arginyl-[protein] + NAD(+) = N(omega)-(ADP-D-ribosyl)-L-arginyl-[protein] + nicotinamide + H(+)</text>
        <dbReference type="Rhea" id="RHEA:19149"/>
        <dbReference type="Rhea" id="RHEA-COMP:10532"/>
        <dbReference type="Rhea" id="RHEA-COMP:15087"/>
        <dbReference type="ChEBI" id="CHEBI:15378"/>
        <dbReference type="ChEBI" id="CHEBI:17154"/>
        <dbReference type="ChEBI" id="CHEBI:29965"/>
        <dbReference type="ChEBI" id="CHEBI:57540"/>
        <dbReference type="ChEBI" id="CHEBI:142554"/>
        <dbReference type="EC" id="2.4.2.31"/>
    </reaction>
</comment>
<comment type="similarity">
    <text evidence="1 6">Belongs to the Arg-specific ADP-ribosyltransferase family.</text>
</comment>
<name>A0A815JJ07_ADIRI</name>
<accession>A0A815JJ07</accession>
<dbReference type="EC" id="2.4.2.31" evidence="6"/>
<evidence type="ECO:0000256" key="4">
    <source>
        <dbReference type="ARBA" id="ARBA00022695"/>
    </source>
</evidence>
<evidence type="ECO:0000256" key="3">
    <source>
        <dbReference type="ARBA" id="ARBA00022679"/>
    </source>
</evidence>
<evidence type="ECO:0000256" key="5">
    <source>
        <dbReference type="ARBA" id="ARBA00047597"/>
    </source>
</evidence>
<dbReference type="PANTHER" id="PTHR46270:SF2">
    <property type="entry name" value="TIR DOMAIN-CONTAINING PROTEIN"/>
    <property type="match status" value="1"/>
</dbReference>
<dbReference type="Gene3D" id="3.40.50.10140">
    <property type="entry name" value="Toll/interleukin-1 receptor homology (TIR) domain"/>
    <property type="match status" value="1"/>
</dbReference>
<proteinExistence type="inferred from homology"/>
<dbReference type="InterPro" id="IPR000157">
    <property type="entry name" value="TIR_dom"/>
</dbReference>
<keyword evidence="6" id="KW-0521">NADP</keyword>
<dbReference type="GO" id="GO:0016779">
    <property type="term" value="F:nucleotidyltransferase activity"/>
    <property type="evidence" value="ECO:0007669"/>
    <property type="project" value="UniProtKB-KW"/>
</dbReference>
<dbReference type="GO" id="GO:0007165">
    <property type="term" value="P:signal transduction"/>
    <property type="evidence" value="ECO:0007669"/>
    <property type="project" value="InterPro"/>
</dbReference>
<keyword evidence="4" id="KW-0548">Nucleotidyltransferase</keyword>
<dbReference type="AlphaFoldDB" id="A0A815JJ07"/>
<dbReference type="InterPro" id="IPR000768">
    <property type="entry name" value="ART"/>
</dbReference>
<dbReference type="SUPFAM" id="SSF56399">
    <property type="entry name" value="ADP-ribosylation"/>
    <property type="match status" value="1"/>
</dbReference>
<evidence type="ECO:0000256" key="1">
    <source>
        <dbReference type="ARBA" id="ARBA00009558"/>
    </source>
</evidence>
<dbReference type="Pfam" id="PF13676">
    <property type="entry name" value="TIR_2"/>
    <property type="match status" value="1"/>
</dbReference>
<keyword evidence="9" id="KW-1185">Reference proteome</keyword>
<dbReference type="Pfam" id="PF01129">
    <property type="entry name" value="ART"/>
    <property type="match status" value="1"/>
</dbReference>
<gene>
    <name evidence="8" type="ORF">XAT740_LOCUS33181</name>
</gene>
<dbReference type="PANTHER" id="PTHR46270">
    <property type="entry name" value="ARMADILLO-TYPE FOLD-RELATED"/>
    <property type="match status" value="1"/>
</dbReference>
<dbReference type="GO" id="GO:0106274">
    <property type="term" value="F:NAD+-protein-arginine ADP-ribosyltransferase activity"/>
    <property type="evidence" value="ECO:0007669"/>
    <property type="project" value="UniProtKB-EC"/>
</dbReference>
<dbReference type="EMBL" id="CAJNOR010003152">
    <property type="protein sequence ID" value="CAF1383032.1"/>
    <property type="molecule type" value="Genomic_DNA"/>
</dbReference>
<keyword evidence="2 6" id="KW-0328">Glycosyltransferase</keyword>
<dbReference type="Gene3D" id="3.90.176.10">
    <property type="entry name" value="Toxin ADP-ribosyltransferase, Chain A, domain 1"/>
    <property type="match status" value="1"/>
</dbReference>
<evidence type="ECO:0000313" key="8">
    <source>
        <dbReference type="EMBL" id="CAF1383032.1"/>
    </source>
</evidence>
<dbReference type="Proteomes" id="UP000663828">
    <property type="component" value="Unassembled WGS sequence"/>
</dbReference>
<dbReference type="InterPro" id="IPR035897">
    <property type="entry name" value="Toll_tir_struct_dom_sf"/>
</dbReference>
<protein>
    <recommendedName>
        <fullName evidence="6">NAD(P)(+)--arginine ADP-ribosyltransferase</fullName>
        <ecNumber evidence="6">2.4.2.31</ecNumber>
    </recommendedName>
    <alternativeName>
        <fullName evidence="6">Mono(ADP-ribosyl)transferase</fullName>
    </alternativeName>
</protein>